<feature type="region of interest" description="Disordered" evidence="4">
    <location>
        <begin position="1046"/>
        <end position="1071"/>
    </location>
</feature>
<feature type="coiled-coil region" evidence="3">
    <location>
        <begin position="65"/>
        <end position="92"/>
    </location>
</feature>
<feature type="region of interest" description="Disordered" evidence="4">
    <location>
        <begin position="187"/>
        <end position="215"/>
    </location>
</feature>
<evidence type="ECO:0000256" key="3">
    <source>
        <dbReference type="SAM" id="Coils"/>
    </source>
</evidence>
<dbReference type="Pfam" id="PF00078">
    <property type="entry name" value="RVT_1"/>
    <property type="match status" value="1"/>
</dbReference>
<organism evidence="6 7">
    <name type="scientific">Ranitomeya imitator</name>
    <name type="common">mimic poison frog</name>
    <dbReference type="NCBI Taxonomy" id="111125"/>
    <lineage>
        <taxon>Eukaryota</taxon>
        <taxon>Metazoa</taxon>
        <taxon>Chordata</taxon>
        <taxon>Craniata</taxon>
        <taxon>Vertebrata</taxon>
        <taxon>Euteleostomi</taxon>
        <taxon>Amphibia</taxon>
        <taxon>Batrachia</taxon>
        <taxon>Anura</taxon>
        <taxon>Neobatrachia</taxon>
        <taxon>Hyloidea</taxon>
        <taxon>Dendrobatidae</taxon>
        <taxon>Dendrobatinae</taxon>
        <taxon>Ranitomeya</taxon>
    </lineage>
</organism>
<dbReference type="Pfam" id="PF15717">
    <property type="entry name" value="PCM1_C"/>
    <property type="match status" value="1"/>
</dbReference>
<dbReference type="InterPro" id="IPR000477">
    <property type="entry name" value="RT_dom"/>
</dbReference>
<dbReference type="Gene3D" id="1.10.287.3160">
    <property type="match status" value="1"/>
</dbReference>
<feature type="compositionally biased region" description="Polar residues" evidence="4">
    <location>
        <begin position="254"/>
        <end position="263"/>
    </location>
</feature>
<reference evidence="6" key="1">
    <citation type="submission" date="2023-07" db="EMBL/GenBank/DDBJ databases">
        <authorList>
            <person name="Stuckert A."/>
        </authorList>
    </citation>
    <scope>NUCLEOTIDE SEQUENCE</scope>
</reference>
<feature type="region of interest" description="Disordered" evidence="4">
    <location>
        <begin position="676"/>
        <end position="696"/>
    </location>
</feature>
<feature type="domain" description="Reverse transcriptase" evidence="5">
    <location>
        <begin position="1091"/>
        <end position="1273"/>
    </location>
</feature>
<name>A0ABN9KUI3_9NEOB</name>
<evidence type="ECO:0000313" key="6">
    <source>
        <dbReference type="EMBL" id="CAJ0919414.1"/>
    </source>
</evidence>
<feature type="compositionally biased region" description="Basic and acidic residues" evidence="4">
    <location>
        <begin position="419"/>
        <end position="429"/>
    </location>
</feature>
<evidence type="ECO:0000259" key="5">
    <source>
        <dbReference type="PROSITE" id="PS50878"/>
    </source>
</evidence>
<feature type="region of interest" description="Disordered" evidence="4">
    <location>
        <begin position="1"/>
        <end position="49"/>
    </location>
</feature>
<evidence type="ECO:0000256" key="4">
    <source>
        <dbReference type="SAM" id="MobiDB-lite"/>
    </source>
</evidence>
<feature type="compositionally biased region" description="Low complexity" evidence="4">
    <location>
        <begin position="1046"/>
        <end position="1058"/>
    </location>
</feature>
<feature type="compositionally biased region" description="Polar residues" evidence="4">
    <location>
        <begin position="363"/>
        <end position="380"/>
    </location>
</feature>
<feature type="region of interest" description="Disordered" evidence="4">
    <location>
        <begin position="725"/>
        <end position="790"/>
    </location>
</feature>
<feature type="region of interest" description="Disordered" evidence="4">
    <location>
        <begin position="245"/>
        <end position="436"/>
    </location>
</feature>
<dbReference type="Gene3D" id="3.30.70.270">
    <property type="match status" value="1"/>
</dbReference>
<dbReference type="InterPro" id="IPR043128">
    <property type="entry name" value="Rev_trsase/Diguanyl_cyclase"/>
</dbReference>
<gene>
    <name evidence="6" type="ORF">RIMI_LOCUS1011123</name>
</gene>
<dbReference type="Pfam" id="PF11560">
    <property type="entry name" value="LAP2alpha"/>
    <property type="match status" value="1"/>
</dbReference>
<feature type="compositionally biased region" description="Polar residues" evidence="4">
    <location>
        <begin position="38"/>
        <end position="49"/>
    </location>
</feature>
<feature type="compositionally biased region" description="Polar residues" evidence="4">
    <location>
        <begin position="288"/>
        <end position="302"/>
    </location>
</feature>
<dbReference type="InterPro" id="IPR031446">
    <property type="entry name" value="PCM1_C"/>
</dbReference>
<feature type="compositionally biased region" description="Basic residues" evidence="4">
    <location>
        <begin position="388"/>
        <end position="403"/>
    </location>
</feature>
<comment type="similarity">
    <text evidence="1">Belongs to the beta type-B retroviral polymerase family. HERV class-II K(HML-2) pol subfamily.</text>
</comment>
<accession>A0ABN9KUI3</accession>
<feature type="compositionally biased region" description="Pro residues" evidence="4">
    <location>
        <begin position="680"/>
        <end position="692"/>
    </location>
</feature>
<feature type="compositionally biased region" description="Polar residues" evidence="4">
    <location>
        <begin position="569"/>
        <end position="589"/>
    </location>
</feature>
<dbReference type="PROSITE" id="PS50878">
    <property type="entry name" value="RT_POL"/>
    <property type="match status" value="1"/>
</dbReference>
<proteinExistence type="inferred from homology"/>
<dbReference type="EMBL" id="CAUEEQ010001281">
    <property type="protein sequence ID" value="CAJ0919414.1"/>
    <property type="molecule type" value="Genomic_DNA"/>
</dbReference>
<dbReference type="InterPro" id="IPR043502">
    <property type="entry name" value="DNA/RNA_pol_sf"/>
</dbReference>
<evidence type="ECO:0000256" key="1">
    <source>
        <dbReference type="ARBA" id="ARBA00010879"/>
    </source>
</evidence>
<feature type="region of interest" description="Disordered" evidence="4">
    <location>
        <begin position="558"/>
        <end position="589"/>
    </location>
</feature>
<dbReference type="PANTHER" id="PTHR14164:SF12">
    <property type="entry name" value="PERICENTRIOLAR MATERIAL 1 PROTEIN"/>
    <property type="match status" value="1"/>
</dbReference>
<evidence type="ECO:0000256" key="2">
    <source>
        <dbReference type="ARBA" id="ARBA00012180"/>
    </source>
</evidence>
<protein>
    <recommendedName>
        <fullName evidence="2">ribonuclease H</fullName>
        <ecNumber evidence="2">3.1.26.4</ecNumber>
    </recommendedName>
</protein>
<dbReference type="InterPro" id="IPR021623">
    <property type="entry name" value="LAP2alpha_C"/>
</dbReference>
<feature type="compositionally biased region" description="Basic and acidic residues" evidence="4">
    <location>
        <begin position="304"/>
        <end position="322"/>
    </location>
</feature>
<keyword evidence="7" id="KW-1185">Reference proteome</keyword>
<comment type="caution">
    <text evidence="6">The sequence shown here is derived from an EMBL/GenBank/DDBJ whole genome shotgun (WGS) entry which is preliminary data.</text>
</comment>
<dbReference type="Proteomes" id="UP001176940">
    <property type="component" value="Unassembled WGS sequence"/>
</dbReference>
<keyword evidence="3" id="KW-0175">Coiled coil</keyword>
<dbReference type="Gene3D" id="3.10.10.10">
    <property type="entry name" value="HIV Type 1 Reverse Transcriptase, subunit A, domain 1"/>
    <property type="match status" value="1"/>
</dbReference>
<dbReference type="PANTHER" id="PTHR14164">
    <property type="entry name" value="PERICENTRIOLAR MATERIAL 1-RELATED"/>
    <property type="match status" value="1"/>
</dbReference>
<dbReference type="CDD" id="cd03714">
    <property type="entry name" value="RT_DIRS1"/>
    <property type="match status" value="1"/>
</dbReference>
<feature type="compositionally biased region" description="Low complexity" evidence="4">
    <location>
        <begin position="187"/>
        <end position="196"/>
    </location>
</feature>
<sequence>MYPPSGMNQSSFSGKTTKPGWRNQRSYSVDGNYRPSPRTRQQQNISMRRQENVQWVSELSQVEEKEHWQEQIDQLKKQLEFSTNICQTLMRDQQHGNQGKHRVTKRGPALSYPMFTLVTSEDIAGSSLSYLLQSLFTNPYSVMPSSVGTPQVHLIMHQLNQCYTQLNWQQNNVLRLKQMLSDMCQQQEHFQQNSQQRQERSSSAPPPSTPNVFNNFSFLPPPMNVFNMPPFGSFPNMMPGMNFNLNPPGIGDFNPNSASQPDTPLQPPDPNTSGKTEYMAFPKPFESNAASTADVQRTTPKASNDGEHTRGHRLENHNKDQGKTSPFLDPGHSDFVNSVEQLRPYDEESAESMSTMPDPEDPTTVTKTFKSRKASAQASLASKDKTPKTKSKKRKVFHQKSKGLKNQDLHCVSISSTKKPKESSNKHAQTEGVTEASASCDHIARLRKDNRTAEVSSEAGSDFSVFEALRDTIYSEVATLISQNECRPHFLIELFHELQLLNTDYLRQKALFALQDIVTRRVTDATDQNHDSTKPIESIGWMASNSELTPSESLATTDDEMFTKDPNGPTCNEGDQNEGDNLSNLSTSSNFEPFATDDLGNTVIHLDQALARMREYERMKLESENNLAADSCNNLNIAATNLEVTYFACSSCNSKLPSGQSSPLCQSCSNPIVPTAQDPPAVPPESDPPPIPGWTASLSQSVADLTRVSQTLVSALDRLPLQTPAVASGSQEPPPEPSLICHKRSRQERRSESSSRSISPHGPHPRLVSHRSSSPESGEALSDAPSEDISELDPNQIATMSETVQNLIGAINQTCGIKDPSTEPADQAVSFRRAKPPSKFFAPHPELDEILSRERENPTRRFQRGKRLGVLYPFSPELTANWTVSPSVDPPVSRLSTNTRLQRLCPAFASTWASKSISKWAKDLRRGILDGAPPAQLAELANQISHAGEYLVSASLDVASCAAQASSNAVAIRRTVWLKAWQADLSSKKSLTSLPFQGSRLFGSQLDQIIKDATGGTSSLLPQAKPRRPPPRRQFRSFRPFRRFAASSSFSQQQQRPQARQEKKAVSFRPTPSWRPRFSQAIASLLKSGVIVPVPEIKRFTGFYSNLFVVPKKDGKARPILDLKLLNRRVRLRHFWMESLRSVIASMEAQEFLCSIDIQDAYLHVPIFPGHHRFLRFAVQRDHFQFVALPFGLATAPRAFTKIMAALMAILRVRGLVLFPYLDDILIKAPSFAQAHESLSIVLDTLARFGWLVNRKKSCLIPSQRIIFLGMLFDTRQSRVFLPKDKRSTLCRDIRLLQGPQPPSVRP</sequence>
<dbReference type="InterPro" id="IPR024138">
    <property type="entry name" value="Pericentriolar_Pcm1"/>
</dbReference>
<dbReference type="EC" id="3.1.26.4" evidence="2"/>
<dbReference type="SUPFAM" id="SSF56672">
    <property type="entry name" value="DNA/RNA polymerases"/>
    <property type="match status" value="1"/>
</dbReference>
<evidence type="ECO:0000313" key="7">
    <source>
        <dbReference type="Proteomes" id="UP001176940"/>
    </source>
</evidence>
<feature type="compositionally biased region" description="Polar residues" evidence="4">
    <location>
        <begin position="1"/>
        <end position="16"/>
    </location>
</feature>